<dbReference type="InterPro" id="IPR051164">
    <property type="entry name" value="NmrA-like_oxidored"/>
</dbReference>
<dbReference type="RefSeq" id="WP_045312485.1">
    <property type="nucleotide sequence ID" value="NZ_JYJG01000102.1"/>
</dbReference>
<accession>A0A0F0H4L9</accession>
<comment type="caution">
    <text evidence="4">The sequence shown here is derived from an EMBL/GenBank/DDBJ whole genome shotgun (WGS) entry which is preliminary data.</text>
</comment>
<dbReference type="Gene3D" id="3.40.50.720">
    <property type="entry name" value="NAD(P)-binding Rossmann-like Domain"/>
    <property type="match status" value="1"/>
</dbReference>
<name>A0A0F0H4L9_LENAE</name>
<organism evidence="4 5">
    <name type="scientific">Lentzea aerocolonigenes</name>
    <name type="common">Lechevalieria aerocolonigenes</name>
    <name type="synonym">Saccharothrix aerocolonigenes</name>
    <dbReference type="NCBI Taxonomy" id="68170"/>
    <lineage>
        <taxon>Bacteria</taxon>
        <taxon>Bacillati</taxon>
        <taxon>Actinomycetota</taxon>
        <taxon>Actinomycetes</taxon>
        <taxon>Pseudonocardiales</taxon>
        <taxon>Pseudonocardiaceae</taxon>
        <taxon>Lentzea</taxon>
    </lineage>
</organism>
<dbReference type="EMBL" id="JYJG01000102">
    <property type="protein sequence ID" value="KJK48553.1"/>
    <property type="molecule type" value="Genomic_DNA"/>
</dbReference>
<keyword evidence="2" id="KW-0521">NADP</keyword>
<dbReference type="AlphaFoldDB" id="A0A0F0H4L9"/>
<dbReference type="PANTHER" id="PTHR42748:SF7">
    <property type="entry name" value="NMRA LIKE REDOX SENSOR 1-RELATED"/>
    <property type="match status" value="1"/>
</dbReference>
<dbReference type="Pfam" id="PF05368">
    <property type="entry name" value="NmrA"/>
    <property type="match status" value="1"/>
</dbReference>
<dbReference type="Proteomes" id="UP000033393">
    <property type="component" value="Unassembled WGS sequence"/>
</dbReference>
<evidence type="ECO:0000256" key="1">
    <source>
        <dbReference type="ARBA" id="ARBA00006328"/>
    </source>
</evidence>
<feature type="domain" description="NmrA-like" evidence="3">
    <location>
        <begin position="2"/>
        <end position="212"/>
    </location>
</feature>
<keyword evidence="5" id="KW-1185">Reference proteome</keyword>
<sequence>MKTAVVMGATGRQGGAVTKHLVEAGWTVRAVTRNPSAQIPGAETVVADQDSPNELTSAFNGADAVFSVQPAPHDPRAPQGYSPTVETRWGRNVADAALAAQVPHLVYASLVAAQSRTGVASFDSKWEVERHIADIGVPTTVLRPTTFMNGLHHPGMKKLTHLLHPSVGYHLIAVDDIGAIAAEVFADPARFIGADLTLAGDLLTPLEIANALGVEYEQIQVDDPELRKVFGTTAEPEVDIEALRALHPGLRTFAAYLSDVRNGVS</sequence>
<comment type="similarity">
    <text evidence="1">Belongs to the NmrA-type oxidoreductase family.</text>
</comment>
<dbReference type="SUPFAM" id="SSF51735">
    <property type="entry name" value="NAD(P)-binding Rossmann-fold domains"/>
    <property type="match status" value="1"/>
</dbReference>
<evidence type="ECO:0000259" key="3">
    <source>
        <dbReference type="Pfam" id="PF05368"/>
    </source>
</evidence>
<protein>
    <recommendedName>
        <fullName evidence="3">NmrA-like domain-containing protein</fullName>
    </recommendedName>
</protein>
<dbReference type="PANTHER" id="PTHR42748">
    <property type="entry name" value="NITROGEN METABOLITE REPRESSION PROTEIN NMRA FAMILY MEMBER"/>
    <property type="match status" value="1"/>
</dbReference>
<dbReference type="Gene3D" id="3.90.25.10">
    <property type="entry name" value="UDP-galactose 4-epimerase, domain 1"/>
    <property type="match status" value="1"/>
</dbReference>
<gene>
    <name evidence="4" type="ORF">UK23_16875</name>
</gene>
<dbReference type="OrthoDB" id="319724at2"/>
<dbReference type="InterPro" id="IPR036291">
    <property type="entry name" value="NAD(P)-bd_dom_sf"/>
</dbReference>
<dbReference type="InterPro" id="IPR008030">
    <property type="entry name" value="NmrA-like"/>
</dbReference>
<proteinExistence type="inferred from homology"/>
<evidence type="ECO:0000313" key="5">
    <source>
        <dbReference type="Proteomes" id="UP000033393"/>
    </source>
</evidence>
<evidence type="ECO:0000313" key="4">
    <source>
        <dbReference type="EMBL" id="KJK48553.1"/>
    </source>
</evidence>
<reference evidence="4 5" key="1">
    <citation type="submission" date="2015-02" db="EMBL/GenBank/DDBJ databases">
        <authorList>
            <person name="Ju K.-S."/>
            <person name="Doroghazi J.R."/>
            <person name="Metcalf W."/>
        </authorList>
    </citation>
    <scope>NUCLEOTIDE SEQUENCE [LARGE SCALE GENOMIC DNA]</scope>
    <source>
        <strain evidence="4 5">NRRL B-16140</strain>
    </source>
</reference>
<evidence type="ECO:0000256" key="2">
    <source>
        <dbReference type="ARBA" id="ARBA00022857"/>
    </source>
</evidence>
<dbReference type="PATRIC" id="fig|68170.10.peg.4268"/>